<keyword evidence="2" id="KW-1185">Reference proteome</keyword>
<evidence type="ECO:0000313" key="1">
    <source>
        <dbReference type="EMBL" id="GAA4260435.1"/>
    </source>
</evidence>
<accession>A0ABP8DNN5</accession>
<protein>
    <submittedName>
        <fullName evidence="1">Uncharacterized protein</fullName>
    </submittedName>
</protein>
<sequence>MDLATALGTGSAVLGAAVTVVGLAINASSNRRAQYDRILAETAKLSQGAVASARHSVGKLLEGGPQGRVLPDETVEQIFDVLWAFERLDGLYESLRPRWIRSKRPNGPQRLLLISCRSAISTWYDYSTRAFTTASGEPAILEPSSLGVQHLQTEVQRLGLGTSRTPSARSAA</sequence>
<organism evidence="1 2">
    <name type="scientific">Dactylosporangium darangshiense</name>
    <dbReference type="NCBI Taxonomy" id="579108"/>
    <lineage>
        <taxon>Bacteria</taxon>
        <taxon>Bacillati</taxon>
        <taxon>Actinomycetota</taxon>
        <taxon>Actinomycetes</taxon>
        <taxon>Micromonosporales</taxon>
        <taxon>Micromonosporaceae</taxon>
        <taxon>Dactylosporangium</taxon>
    </lineage>
</organism>
<evidence type="ECO:0000313" key="2">
    <source>
        <dbReference type="Proteomes" id="UP001500620"/>
    </source>
</evidence>
<gene>
    <name evidence="1" type="ORF">GCM10022255_089090</name>
</gene>
<dbReference type="EMBL" id="BAABAT010000040">
    <property type="protein sequence ID" value="GAA4260435.1"/>
    <property type="molecule type" value="Genomic_DNA"/>
</dbReference>
<comment type="caution">
    <text evidence="1">The sequence shown here is derived from an EMBL/GenBank/DDBJ whole genome shotgun (WGS) entry which is preliminary data.</text>
</comment>
<proteinExistence type="predicted"/>
<dbReference type="Proteomes" id="UP001500620">
    <property type="component" value="Unassembled WGS sequence"/>
</dbReference>
<reference evidence="2" key="1">
    <citation type="journal article" date="2019" name="Int. J. Syst. Evol. Microbiol.">
        <title>The Global Catalogue of Microorganisms (GCM) 10K type strain sequencing project: providing services to taxonomists for standard genome sequencing and annotation.</title>
        <authorList>
            <consortium name="The Broad Institute Genomics Platform"/>
            <consortium name="The Broad Institute Genome Sequencing Center for Infectious Disease"/>
            <person name="Wu L."/>
            <person name="Ma J."/>
        </authorList>
    </citation>
    <scope>NUCLEOTIDE SEQUENCE [LARGE SCALE GENOMIC DNA]</scope>
    <source>
        <strain evidence="2">JCM 17441</strain>
    </source>
</reference>
<name>A0ABP8DNN5_9ACTN</name>